<evidence type="ECO:0000313" key="3">
    <source>
        <dbReference type="Proteomes" id="UP000284177"/>
    </source>
</evidence>
<dbReference type="GO" id="GO:0006313">
    <property type="term" value="P:DNA transposition"/>
    <property type="evidence" value="ECO:0007669"/>
    <property type="project" value="InterPro"/>
</dbReference>
<dbReference type="GO" id="GO:0004803">
    <property type="term" value="F:transposase activity"/>
    <property type="evidence" value="ECO:0007669"/>
    <property type="project" value="InterPro"/>
</dbReference>
<dbReference type="EMBL" id="MCIB01000012">
    <property type="protein sequence ID" value="RKD32332.1"/>
    <property type="molecule type" value="Genomic_DNA"/>
</dbReference>
<organism evidence="2 3">
    <name type="scientific">Thermohalobacter berrensis</name>
    <dbReference type="NCBI Taxonomy" id="99594"/>
    <lineage>
        <taxon>Bacteria</taxon>
        <taxon>Bacillati</taxon>
        <taxon>Bacillota</taxon>
        <taxon>Tissierellia</taxon>
        <taxon>Tissierellales</taxon>
        <taxon>Thermohalobacteraceae</taxon>
        <taxon>Thermohalobacter</taxon>
    </lineage>
</organism>
<comment type="caution">
    <text evidence="2">The sequence shown here is derived from an EMBL/GenBank/DDBJ whole genome shotgun (WGS) entry which is preliminary data.</text>
</comment>
<dbReference type="OrthoDB" id="9788881at2"/>
<accession>A0A419T4E8</accession>
<dbReference type="Pfam" id="PF01797">
    <property type="entry name" value="Y1_Tnp"/>
    <property type="match status" value="1"/>
</dbReference>
<gene>
    <name evidence="2" type="ORF">BET03_03215</name>
</gene>
<sequence length="167" mass="20302">MSPTWKNLQQPNIAYFITTTITNYVPIFIDNKYKNIVLDNLYFYSKKYNYKLIAYVVMPEHIHFILSLKRESKLHEFMRDFKKYTSKQIVKQLKEDNNSEILNVFANKANGKANYAVWMQRYRSVPVYSEKILKQKIDYIHRNPLRRGLVNELEDYQYSSFHIYYKE</sequence>
<keyword evidence="3" id="KW-1185">Reference proteome</keyword>
<dbReference type="PANTHER" id="PTHR36966">
    <property type="entry name" value="REP-ASSOCIATED TYROSINE TRANSPOSASE"/>
    <property type="match status" value="1"/>
</dbReference>
<feature type="domain" description="Transposase IS200-like" evidence="1">
    <location>
        <begin position="10"/>
        <end position="143"/>
    </location>
</feature>
<dbReference type="AlphaFoldDB" id="A0A419T4E8"/>
<dbReference type="InterPro" id="IPR002686">
    <property type="entry name" value="Transposase_17"/>
</dbReference>
<dbReference type="Proteomes" id="UP000284177">
    <property type="component" value="Unassembled WGS sequence"/>
</dbReference>
<dbReference type="RefSeq" id="WP_120168797.1">
    <property type="nucleotide sequence ID" value="NZ_MCIB01000012.1"/>
</dbReference>
<proteinExistence type="predicted"/>
<name>A0A419T4E8_9FIRM</name>
<dbReference type="Gene3D" id="3.30.70.1290">
    <property type="entry name" value="Transposase IS200-like"/>
    <property type="match status" value="1"/>
</dbReference>
<protein>
    <recommendedName>
        <fullName evidence="1">Transposase IS200-like domain-containing protein</fullName>
    </recommendedName>
</protein>
<dbReference type="InterPro" id="IPR052715">
    <property type="entry name" value="RAYT_transposase"/>
</dbReference>
<dbReference type="GO" id="GO:0043565">
    <property type="term" value="F:sequence-specific DNA binding"/>
    <property type="evidence" value="ECO:0007669"/>
    <property type="project" value="TreeGrafter"/>
</dbReference>
<dbReference type="NCBIfam" id="NF047646">
    <property type="entry name" value="REP_Tyr_transpos"/>
    <property type="match status" value="1"/>
</dbReference>
<dbReference type="SUPFAM" id="SSF143422">
    <property type="entry name" value="Transposase IS200-like"/>
    <property type="match status" value="1"/>
</dbReference>
<evidence type="ECO:0000313" key="2">
    <source>
        <dbReference type="EMBL" id="RKD32332.1"/>
    </source>
</evidence>
<reference evidence="2 3" key="1">
    <citation type="submission" date="2016-08" db="EMBL/GenBank/DDBJ databases">
        <title>Novel Firmicutes and Novel Genomes.</title>
        <authorList>
            <person name="Poppleton D.I."/>
            <person name="Gribaldo S."/>
        </authorList>
    </citation>
    <scope>NUCLEOTIDE SEQUENCE [LARGE SCALE GENOMIC DNA]</scope>
    <source>
        <strain evidence="2 3">CTT3</strain>
    </source>
</reference>
<dbReference type="PANTHER" id="PTHR36966:SF1">
    <property type="entry name" value="REP-ASSOCIATED TYROSINE TRANSPOSASE"/>
    <property type="match status" value="1"/>
</dbReference>
<dbReference type="SMART" id="SM01321">
    <property type="entry name" value="Y1_Tnp"/>
    <property type="match status" value="1"/>
</dbReference>
<dbReference type="InterPro" id="IPR036515">
    <property type="entry name" value="Transposase_17_sf"/>
</dbReference>
<evidence type="ECO:0000259" key="1">
    <source>
        <dbReference type="SMART" id="SM01321"/>
    </source>
</evidence>